<dbReference type="GO" id="GO:0005886">
    <property type="term" value="C:plasma membrane"/>
    <property type="evidence" value="ECO:0007669"/>
    <property type="project" value="UniProtKB-SubCell"/>
</dbReference>
<accession>A0A6A7FUL8</accession>
<evidence type="ECO:0000256" key="7">
    <source>
        <dbReference type="PIRNR" id="PIRNR007991"/>
    </source>
</evidence>
<dbReference type="EMBL" id="IACT01003038">
    <property type="protein sequence ID" value="LAC22291.1"/>
    <property type="molecule type" value="mRNA"/>
</dbReference>
<feature type="transmembrane region" description="Helical" evidence="8">
    <location>
        <begin position="112"/>
        <end position="132"/>
    </location>
</feature>
<evidence type="ECO:0000256" key="1">
    <source>
        <dbReference type="ARBA" id="ARBA00004651"/>
    </source>
</evidence>
<comment type="similarity">
    <text evidence="6 7">Belongs to the Vang family.</text>
</comment>
<keyword evidence="4 8" id="KW-1133">Transmembrane helix</keyword>
<feature type="transmembrane region" description="Helical" evidence="8">
    <location>
        <begin position="144"/>
        <end position="164"/>
    </location>
</feature>
<evidence type="ECO:0000313" key="9">
    <source>
        <dbReference type="EMBL" id="LAC22291.1"/>
    </source>
</evidence>
<feature type="transmembrane region" description="Helical" evidence="8">
    <location>
        <begin position="184"/>
        <end position="205"/>
    </location>
</feature>
<feature type="transmembrane region" description="Helical" evidence="8">
    <location>
        <begin position="68"/>
        <end position="92"/>
    </location>
</feature>
<sequence>MTAGAGGEGGLGGGELIEVQIIPQDDNWGDNTTAITGNTSVRSESFQDLAVLSRDNNDSSASFVCQRYAGSAVCALVAFFAFISPVLMVLVPRLPSMNLKREQLQCDSECDGLLISFSFKLLILLLATWAIFFRQPKATMPRIFIYRSLISLLVFIFTFSYWLFYVVRVMEDLEQVRYHSIVQFSLSLVDALLFIQYLAVILLELRHLSPQYCIKILRSPDGHSCWYNIGQLSVQRAASWALERYYQDFPIYNPYLDRLPIRKKGHNNQNSSSFKYYDVDGSASAADGQTRAVLTANARRRDSAHNERFYEEHEYERRVRKRRARLLTAAEEAFTHIKRQHEEHGPSAPMTPQEAAQSIFPGLARALQKYLRVTRQQPRHSMESILRHLSLCLAHDMSPRAFLEKYLQPSPILQNDQEHRGVQSWGLVCEQLLSRQITSGTVFQLRQNDVSLLCCIERLPHYNISEEIIHPKSNKFVLRLNSETSV</sequence>
<evidence type="ECO:0000256" key="3">
    <source>
        <dbReference type="ARBA" id="ARBA00022692"/>
    </source>
</evidence>
<keyword evidence="2 7" id="KW-1003">Cell membrane</keyword>
<proteinExistence type="evidence at transcript level"/>
<reference evidence="9" key="1">
    <citation type="submission" date="2017-11" db="EMBL/GenBank/DDBJ databases">
        <title>The sensing device of the deep-sea amphipod.</title>
        <authorList>
            <person name="Kobayashi H."/>
            <person name="Nagahama T."/>
            <person name="Arai W."/>
            <person name="Sasagawa Y."/>
            <person name="Umeda M."/>
            <person name="Hayashi T."/>
            <person name="Nikaido I."/>
            <person name="Watanabe H."/>
            <person name="Oguri K."/>
            <person name="Kitazato H."/>
            <person name="Fujioka K."/>
            <person name="Kido Y."/>
            <person name="Takami H."/>
        </authorList>
    </citation>
    <scope>NUCLEOTIDE SEQUENCE</scope>
    <source>
        <tissue evidence="9">Whole body</tissue>
    </source>
</reference>
<evidence type="ECO:0000256" key="6">
    <source>
        <dbReference type="ARBA" id="ARBA00025718"/>
    </source>
</evidence>
<keyword evidence="5 7" id="KW-0472">Membrane</keyword>
<dbReference type="AlphaFoldDB" id="A0A6A7FUL8"/>
<protein>
    <recommendedName>
        <fullName evidence="7">Vang-like protein</fullName>
    </recommendedName>
</protein>
<dbReference type="PANTHER" id="PTHR20886">
    <property type="entry name" value="VANG-LIKE PROTEIN"/>
    <property type="match status" value="1"/>
</dbReference>
<dbReference type="Pfam" id="PF06638">
    <property type="entry name" value="Strabismus"/>
    <property type="match status" value="1"/>
</dbReference>
<evidence type="ECO:0000256" key="4">
    <source>
        <dbReference type="ARBA" id="ARBA00022989"/>
    </source>
</evidence>
<dbReference type="PIRSF" id="PIRSF007991">
    <property type="entry name" value="Strabismus"/>
    <property type="match status" value="1"/>
</dbReference>
<keyword evidence="3 8" id="KW-0812">Transmembrane</keyword>
<organism evidence="9">
    <name type="scientific">Hirondellea gigas</name>
    <dbReference type="NCBI Taxonomy" id="1518452"/>
    <lineage>
        <taxon>Eukaryota</taxon>
        <taxon>Metazoa</taxon>
        <taxon>Ecdysozoa</taxon>
        <taxon>Arthropoda</taxon>
        <taxon>Crustacea</taxon>
        <taxon>Multicrustacea</taxon>
        <taxon>Malacostraca</taxon>
        <taxon>Eumalacostraca</taxon>
        <taxon>Peracarida</taxon>
        <taxon>Amphipoda</taxon>
        <taxon>Amphilochidea</taxon>
        <taxon>Lysianassida</taxon>
        <taxon>Lysianassidira</taxon>
        <taxon>Lysianassoidea</taxon>
        <taxon>Lysianassidae</taxon>
        <taxon>Hirondellea</taxon>
    </lineage>
</organism>
<evidence type="ECO:0000256" key="8">
    <source>
        <dbReference type="SAM" id="Phobius"/>
    </source>
</evidence>
<dbReference type="InterPro" id="IPR009539">
    <property type="entry name" value="VANGL"/>
</dbReference>
<evidence type="ECO:0000256" key="5">
    <source>
        <dbReference type="ARBA" id="ARBA00023136"/>
    </source>
</evidence>
<evidence type="ECO:0000256" key="2">
    <source>
        <dbReference type="ARBA" id="ARBA00022475"/>
    </source>
</evidence>
<name>A0A6A7FUL8_9CRUS</name>
<comment type="subcellular location">
    <subcellularLocation>
        <location evidence="1">Cell membrane</location>
        <topology evidence="1">Multi-pass membrane protein</topology>
    </subcellularLocation>
</comment>